<evidence type="ECO:0000313" key="1">
    <source>
        <dbReference type="EMBL" id="MQW38873.1"/>
    </source>
</evidence>
<proteinExistence type="predicted"/>
<gene>
    <name evidence="1" type="ORF">GHI93_02770</name>
</gene>
<evidence type="ECO:0000313" key="2">
    <source>
        <dbReference type="Proteomes" id="UP000439550"/>
    </source>
</evidence>
<comment type="caution">
    <text evidence="1">The sequence shown here is derived from an EMBL/GenBank/DDBJ whole genome shotgun (WGS) entry which is preliminary data.</text>
</comment>
<organism evidence="1 2">
    <name type="scientific">Lactococcus hircilactis</name>
    <dbReference type="NCBI Taxonomy" id="1494462"/>
    <lineage>
        <taxon>Bacteria</taxon>
        <taxon>Bacillati</taxon>
        <taxon>Bacillota</taxon>
        <taxon>Bacilli</taxon>
        <taxon>Lactobacillales</taxon>
        <taxon>Streptococcaceae</taxon>
        <taxon>Lactococcus</taxon>
    </lineage>
</organism>
<name>A0A7X2D024_9LACT</name>
<accession>A0A7X2D024</accession>
<dbReference type="RefSeq" id="WP_153495385.1">
    <property type="nucleotide sequence ID" value="NZ_CAXYUY010000001.1"/>
</dbReference>
<dbReference type="AlphaFoldDB" id="A0A7X2D024"/>
<evidence type="ECO:0008006" key="3">
    <source>
        <dbReference type="Google" id="ProtNLM"/>
    </source>
</evidence>
<dbReference type="Proteomes" id="UP000439550">
    <property type="component" value="Unassembled WGS sequence"/>
</dbReference>
<protein>
    <recommendedName>
        <fullName evidence="3">DUF3024 domain-containing protein</fullName>
    </recommendedName>
</protein>
<keyword evidence="2" id="KW-1185">Reference proteome</keyword>
<sequence length="90" mass="10750">MSEISNVNELYSAALDGVPKFPNHYGQIIRVFGDRLLLGWDPLTEIWFDDGVWHWKSSERGSLWYECTYEETTKLILDIREHFPKKRYQI</sequence>
<dbReference type="EMBL" id="WITJ01000003">
    <property type="protein sequence ID" value="MQW38873.1"/>
    <property type="molecule type" value="Genomic_DNA"/>
</dbReference>
<reference evidence="1 2" key="1">
    <citation type="submission" date="2019-10" db="EMBL/GenBank/DDBJ databases">
        <authorList>
            <person name="Dong K."/>
        </authorList>
    </citation>
    <scope>NUCLEOTIDE SEQUENCE [LARGE SCALE GENOMIC DNA]</scope>
    <source>
        <strain evidence="1 2">DSM 28960</strain>
    </source>
</reference>